<evidence type="ECO:0000313" key="2">
    <source>
        <dbReference type="EMBL" id="KAL3771156.1"/>
    </source>
</evidence>
<feature type="region of interest" description="Disordered" evidence="1">
    <location>
        <begin position="49"/>
        <end position="75"/>
    </location>
</feature>
<reference evidence="2 3" key="1">
    <citation type="submission" date="2024-10" db="EMBL/GenBank/DDBJ databases">
        <title>Updated reference genomes for cyclostephanoid diatoms.</title>
        <authorList>
            <person name="Roberts W.R."/>
            <person name="Alverson A.J."/>
        </authorList>
    </citation>
    <scope>NUCLEOTIDE SEQUENCE [LARGE SCALE GENOMIC DNA]</scope>
    <source>
        <strain evidence="2 3">AJA232-27</strain>
    </source>
</reference>
<feature type="region of interest" description="Disordered" evidence="1">
    <location>
        <begin position="175"/>
        <end position="194"/>
    </location>
</feature>
<evidence type="ECO:0000256" key="1">
    <source>
        <dbReference type="SAM" id="MobiDB-lite"/>
    </source>
</evidence>
<dbReference type="AlphaFoldDB" id="A0ABD3NA44"/>
<dbReference type="Proteomes" id="UP001530293">
    <property type="component" value="Unassembled WGS sequence"/>
</dbReference>
<evidence type="ECO:0000313" key="3">
    <source>
        <dbReference type="Proteomes" id="UP001530293"/>
    </source>
</evidence>
<protein>
    <recommendedName>
        <fullName evidence="4">Transcription factor CBF/NF-Y/archaeal histone domain-containing protein</fullName>
    </recommendedName>
</protein>
<organism evidence="2 3">
    <name type="scientific">Discostella pseudostelligera</name>
    <dbReference type="NCBI Taxonomy" id="259834"/>
    <lineage>
        <taxon>Eukaryota</taxon>
        <taxon>Sar</taxon>
        <taxon>Stramenopiles</taxon>
        <taxon>Ochrophyta</taxon>
        <taxon>Bacillariophyta</taxon>
        <taxon>Coscinodiscophyceae</taxon>
        <taxon>Thalassiosirophycidae</taxon>
        <taxon>Stephanodiscales</taxon>
        <taxon>Stephanodiscaceae</taxon>
        <taxon>Discostella</taxon>
    </lineage>
</organism>
<evidence type="ECO:0008006" key="4">
    <source>
        <dbReference type="Google" id="ProtNLM"/>
    </source>
</evidence>
<comment type="caution">
    <text evidence="2">The sequence shown here is derived from an EMBL/GenBank/DDBJ whole genome shotgun (WGS) entry which is preliminary data.</text>
</comment>
<gene>
    <name evidence="2" type="ORF">ACHAWU_004779</name>
</gene>
<proteinExistence type="predicted"/>
<dbReference type="EMBL" id="JALLBG020000030">
    <property type="protein sequence ID" value="KAL3771156.1"/>
    <property type="molecule type" value="Genomic_DNA"/>
</dbReference>
<accession>A0ABD3NA44</accession>
<name>A0ABD3NA44_9STRA</name>
<keyword evidence="3" id="KW-1185">Reference proteome</keyword>
<feature type="compositionally biased region" description="Polar residues" evidence="1">
    <location>
        <begin position="175"/>
        <end position="184"/>
    </location>
</feature>
<sequence length="194" mass="21069">MNAFPHSKIKAQILEDENVGRVSSKAVELISACSALFVRDLVGQDGDTTGGLHGGSVTSTSQDETKVPEGTIGVKDHEHGDEVIDLSGIKRNIIRRPEYNFLEGVLDDLTEQNAPKYDAAARKRKRQRGNPKQQSTNSKNTTNEILSRLSGENTKANVSESAHGVAMQEAIMAAQDTSSVQTTKEIIADDDEYD</sequence>
<feature type="region of interest" description="Disordered" evidence="1">
    <location>
        <begin position="118"/>
        <end position="162"/>
    </location>
</feature>
<feature type="compositionally biased region" description="Polar residues" evidence="1">
    <location>
        <begin position="130"/>
        <end position="160"/>
    </location>
</feature>